<feature type="transmembrane region" description="Helical" evidence="7">
    <location>
        <begin position="6"/>
        <end position="32"/>
    </location>
</feature>
<accession>A0A4R2PLA7</accession>
<keyword evidence="9" id="KW-1185">Reference proteome</keyword>
<feature type="transmembrane region" description="Helical" evidence="7">
    <location>
        <begin position="155"/>
        <end position="176"/>
    </location>
</feature>
<keyword evidence="3" id="KW-1003">Cell membrane</keyword>
<feature type="transmembrane region" description="Helical" evidence="7">
    <location>
        <begin position="69"/>
        <end position="90"/>
    </location>
</feature>
<dbReference type="PANTHER" id="PTHR33508">
    <property type="entry name" value="UPF0056 MEMBRANE PROTEIN YHCE"/>
    <property type="match status" value="1"/>
</dbReference>
<feature type="transmembrane region" description="Helical" evidence="7">
    <location>
        <begin position="188"/>
        <end position="206"/>
    </location>
</feature>
<name>A0A4R2PLA7_RHOSA</name>
<evidence type="ECO:0000256" key="4">
    <source>
        <dbReference type="ARBA" id="ARBA00022692"/>
    </source>
</evidence>
<dbReference type="FunCoup" id="A0A4R2PLA7">
    <property type="interactions" value="89"/>
</dbReference>
<comment type="caution">
    <text evidence="8">The sequence shown here is derived from an EMBL/GenBank/DDBJ whole genome shotgun (WGS) entry which is preliminary data.</text>
</comment>
<evidence type="ECO:0000256" key="7">
    <source>
        <dbReference type="RuleBase" id="RU362048"/>
    </source>
</evidence>
<dbReference type="OrthoDB" id="21094at2"/>
<dbReference type="InParanoid" id="A0A4R2PLA7"/>
<evidence type="ECO:0000313" key="9">
    <source>
        <dbReference type="Proteomes" id="UP000295399"/>
    </source>
</evidence>
<evidence type="ECO:0000256" key="2">
    <source>
        <dbReference type="ARBA" id="ARBA00009784"/>
    </source>
</evidence>
<dbReference type="EMBL" id="SLXO01000003">
    <property type="protein sequence ID" value="TCP36227.1"/>
    <property type="molecule type" value="Genomic_DNA"/>
</dbReference>
<feature type="transmembrane region" description="Helical" evidence="7">
    <location>
        <begin position="44"/>
        <end position="63"/>
    </location>
</feature>
<keyword evidence="6 7" id="KW-0472">Membrane</keyword>
<feature type="transmembrane region" description="Helical" evidence="7">
    <location>
        <begin position="122"/>
        <end position="143"/>
    </location>
</feature>
<dbReference type="InterPro" id="IPR002771">
    <property type="entry name" value="Multi_antbiot-R_MarC"/>
</dbReference>
<dbReference type="RefSeq" id="WP_132707787.1">
    <property type="nucleotide sequence ID" value="NZ_JACIGF010000003.1"/>
</dbReference>
<evidence type="ECO:0000313" key="8">
    <source>
        <dbReference type="EMBL" id="TCP36227.1"/>
    </source>
</evidence>
<evidence type="ECO:0000256" key="1">
    <source>
        <dbReference type="ARBA" id="ARBA00004651"/>
    </source>
</evidence>
<keyword evidence="4 7" id="KW-0812">Transmembrane</keyword>
<comment type="subcellular location">
    <subcellularLocation>
        <location evidence="1 7">Cell membrane</location>
        <topology evidence="1 7">Multi-pass membrane protein</topology>
    </subcellularLocation>
</comment>
<protein>
    <recommendedName>
        <fullName evidence="7">UPF0056 membrane protein</fullName>
    </recommendedName>
</protein>
<dbReference type="PANTHER" id="PTHR33508:SF1">
    <property type="entry name" value="UPF0056 MEMBRANE PROTEIN YHCE"/>
    <property type="match status" value="1"/>
</dbReference>
<evidence type="ECO:0000256" key="6">
    <source>
        <dbReference type="ARBA" id="ARBA00023136"/>
    </source>
</evidence>
<evidence type="ECO:0000256" key="5">
    <source>
        <dbReference type="ARBA" id="ARBA00022989"/>
    </source>
</evidence>
<reference evidence="8 9" key="1">
    <citation type="submission" date="2019-03" db="EMBL/GenBank/DDBJ databases">
        <title>Genomic Encyclopedia of Type Strains, Phase IV (KMG-IV): sequencing the most valuable type-strain genomes for metagenomic binning, comparative biology and taxonomic classification.</title>
        <authorList>
            <person name="Goeker M."/>
        </authorList>
    </citation>
    <scope>NUCLEOTIDE SEQUENCE [LARGE SCALE GENOMIC DNA]</scope>
    <source>
        <strain evidence="8 9">DSM 2132</strain>
    </source>
</reference>
<keyword evidence="5 7" id="KW-1133">Transmembrane helix</keyword>
<gene>
    <name evidence="8" type="ORF">EV659_103114</name>
</gene>
<dbReference type="NCBIfam" id="TIGR00427">
    <property type="entry name" value="NAAT family transporter"/>
    <property type="match status" value="1"/>
</dbReference>
<organism evidence="8 9">
    <name type="scientific">Rhodothalassium salexigens DSM 2132</name>
    <dbReference type="NCBI Taxonomy" id="1188247"/>
    <lineage>
        <taxon>Bacteria</taxon>
        <taxon>Pseudomonadati</taxon>
        <taxon>Pseudomonadota</taxon>
        <taxon>Alphaproteobacteria</taxon>
        <taxon>Rhodothalassiales</taxon>
        <taxon>Rhodothalassiaceae</taxon>
        <taxon>Rhodothalassium</taxon>
    </lineage>
</organism>
<dbReference type="AlphaFoldDB" id="A0A4R2PLA7"/>
<dbReference type="GO" id="GO:0005886">
    <property type="term" value="C:plasma membrane"/>
    <property type="evidence" value="ECO:0007669"/>
    <property type="project" value="UniProtKB-SubCell"/>
</dbReference>
<sequence>MQEIFLTAFVPAFVTFFVVVDPVGIAPVFAALTEGSTAAQRRFMALKGTLIAALVLAFFALVGKPFLNALGITLDALRVAGGFMLFMIGYEMVFEKRTKRREESAEHIQEEAVAHDEDDISVFPIAVPMLAGPGAIAAVMLQMSQNADSSVGQGMVALAMAVVLVLTFLIFLAAARVTAFMGPTFSQVFSRVLGLVVASFAVQYMLDGLYGTFFKG</sequence>
<proteinExistence type="inferred from homology"/>
<dbReference type="Pfam" id="PF01914">
    <property type="entry name" value="MarC"/>
    <property type="match status" value="1"/>
</dbReference>
<evidence type="ECO:0000256" key="3">
    <source>
        <dbReference type="ARBA" id="ARBA00022475"/>
    </source>
</evidence>
<dbReference type="Proteomes" id="UP000295399">
    <property type="component" value="Unassembled WGS sequence"/>
</dbReference>
<comment type="similarity">
    <text evidence="2 7">Belongs to the UPF0056 (MarC) family.</text>
</comment>